<protein>
    <submittedName>
        <fullName evidence="10">General substrate transporter</fullName>
    </submittedName>
</protein>
<evidence type="ECO:0000256" key="5">
    <source>
        <dbReference type="ARBA" id="ARBA00022989"/>
    </source>
</evidence>
<dbReference type="GeneID" id="70252356"/>
<dbReference type="InterPro" id="IPR036259">
    <property type="entry name" value="MFS_trans_sf"/>
</dbReference>
<evidence type="ECO:0000256" key="4">
    <source>
        <dbReference type="ARBA" id="ARBA00022692"/>
    </source>
</evidence>
<comment type="caution">
    <text evidence="10">The sequence shown here is derived from an EMBL/GenBank/DDBJ whole genome shotgun (WGS) entry which is preliminary data.</text>
</comment>
<dbReference type="RefSeq" id="XP_046074449.1">
    <property type="nucleotide sequence ID" value="XM_046222069.1"/>
</dbReference>
<dbReference type="Gene3D" id="1.20.1250.20">
    <property type="entry name" value="MFS general substrate transporter like domains"/>
    <property type="match status" value="1"/>
</dbReference>
<feature type="domain" description="Major facilitator superfamily (MFS) profile" evidence="9">
    <location>
        <begin position="12"/>
        <end position="458"/>
    </location>
</feature>
<dbReference type="AlphaFoldDB" id="A0AAD4KWG2"/>
<dbReference type="NCBIfam" id="TIGR00879">
    <property type="entry name" value="SP"/>
    <property type="match status" value="1"/>
</dbReference>
<dbReference type="EMBL" id="JAJTJA010000004">
    <property type="protein sequence ID" value="KAH8700743.1"/>
    <property type="molecule type" value="Genomic_DNA"/>
</dbReference>
<proteinExistence type="inferred from homology"/>
<dbReference type="SUPFAM" id="SSF103473">
    <property type="entry name" value="MFS general substrate transporter"/>
    <property type="match status" value="1"/>
</dbReference>
<dbReference type="InterPro" id="IPR020846">
    <property type="entry name" value="MFS_dom"/>
</dbReference>
<keyword evidence="4 8" id="KW-0812">Transmembrane</keyword>
<keyword evidence="6 8" id="KW-0472">Membrane</keyword>
<keyword evidence="3 7" id="KW-0813">Transport</keyword>
<sequence>MVLSLSAFHILIVGFVALGSLTYGYCSSIISTTLGQPSFLAYFALDTRPNASQLEGAINGLFQAGGLFGSLSCIGSADMLGRKKAIFIAALVSLIGGALQAGSVHIAMYLVFRFITGLGVGALLALVPLYQSEIAPPQIRGFLVGTHGVMICIGYALASWIGLGFYFVDLPGSQWRLPLAIQCLPPLLLACGIFFLPESPRWLINSDQIEDALVAFKAIHTEPSASNADVSTSVMEEFNNLRSLIYQERQDKHTFADLFYDPSMRKRCLIGFCVLFACQGTATLVINNYGPSLYAGLGFSTVPQLLIQSGWISVCPIGNFLNSLIVDKIGRTRLLMAGFAGVIVALVGECISLSIYQKSGNSNTAAASAAVFFLFLHITCFSLTCDATSYIYASEIFPTPVRAKGLAVSVSGLFVATIIFLQCAPTAFAQIGWRYYTVFIACTAVSFVFVWLYCPETRQRSLEDIAHLFNQPEDLDNTTKKITEEVESV</sequence>
<dbReference type="InterPro" id="IPR050360">
    <property type="entry name" value="MFS_Sugar_Transporters"/>
</dbReference>
<organism evidence="10 11">
    <name type="scientific">Talaromyces proteolyticus</name>
    <dbReference type="NCBI Taxonomy" id="1131652"/>
    <lineage>
        <taxon>Eukaryota</taxon>
        <taxon>Fungi</taxon>
        <taxon>Dikarya</taxon>
        <taxon>Ascomycota</taxon>
        <taxon>Pezizomycotina</taxon>
        <taxon>Eurotiomycetes</taxon>
        <taxon>Eurotiomycetidae</taxon>
        <taxon>Eurotiales</taxon>
        <taxon>Trichocomaceae</taxon>
        <taxon>Talaromyces</taxon>
        <taxon>Talaromyces sect. Bacilispori</taxon>
    </lineage>
</organism>
<feature type="transmembrane region" description="Helical" evidence="8">
    <location>
        <begin position="6"/>
        <end position="26"/>
    </location>
</feature>
<feature type="transmembrane region" description="Helical" evidence="8">
    <location>
        <begin position="142"/>
        <end position="167"/>
    </location>
</feature>
<feature type="transmembrane region" description="Helical" evidence="8">
    <location>
        <begin position="85"/>
        <end position="104"/>
    </location>
</feature>
<feature type="transmembrane region" description="Helical" evidence="8">
    <location>
        <begin position="334"/>
        <end position="356"/>
    </location>
</feature>
<feature type="transmembrane region" description="Helical" evidence="8">
    <location>
        <begin position="110"/>
        <end position="130"/>
    </location>
</feature>
<dbReference type="Pfam" id="PF00083">
    <property type="entry name" value="Sugar_tr"/>
    <property type="match status" value="1"/>
</dbReference>
<dbReference type="GO" id="GO:0016020">
    <property type="term" value="C:membrane"/>
    <property type="evidence" value="ECO:0007669"/>
    <property type="project" value="UniProtKB-SubCell"/>
</dbReference>
<evidence type="ECO:0000256" key="8">
    <source>
        <dbReference type="SAM" id="Phobius"/>
    </source>
</evidence>
<dbReference type="PRINTS" id="PR00171">
    <property type="entry name" value="SUGRTRNSPORT"/>
</dbReference>
<dbReference type="Proteomes" id="UP001201262">
    <property type="component" value="Unassembled WGS sequence"/>
</dbReference>
<dbReference type="InterPro" id="IPR005828">
    <property type="entry name" value="MFS_sugar_transport-like"/>
</dbReference>
<dbReference type="GO" id="GO:0005351">
    <property type="term" value="F:carbohydrate:proton symporter activity"/>
    <property type="evidence" value="ECO:0007669"/>
    <property type="project" value="TreeGrafter"/>
</dbReference>
<feature type="transmembrane region" description="Helical" evidence="8">
    <location>
        <begin position="268"/>
        <end position="290"/>
    </location>
</feature>
<name>A0AAD4KWG2_9EURO</name>
<evidence type="ECO:0000259" key="9">
    <source>
        <dbReference type="PROSITE" id="PS50850"/>
    </source>
</evidence>
<keyword evidence="11" id="KW-1185">Reference proteome</keyword>
<feature type="transmembrane region" description="Helical" evidence="8">
    <location>
        <begin position="368"/>
        <end position="393"/>
    </location>
</feature>
<dbReference type="PANTHER" id="PTHR48022">
    <property type="entry name" value="PLASTIDIC GLUCOSE TRANSPORTER 4"/>
    <property type="match status" value="1"/>
</dbReference>
<comment type="similarity">
    <text evidence="2 7">Belongs to the major facilitator superfamily. Sugar transporter (TC 2.A.1.1) family.</text>
</comment>
<evidence type="ECO:0000313" key="10">
    <source>
        <dbReference type="EMBL" id="KAH8700743.1"/>
    </source>
</evidence>
<comment type="subcellular location">
    <subcellularLocation>
        <location evidence="1">Membrane</location>
        <topology evidence="1">Multi-pass membrane protein</topology>
    </subcellularLocation>
</comment>
<keyword evidence="5 8" id="KW-1133">Transmembrane helix</keyword>
<dbReference type="PANTHER" id="PTHR48022:SF11">
    <property type="entry name" value="MONOSACCHARIDE TRANSPORTER (HXT8), PUTATIVE (AFU_ORTHOLOGUE AFUA_2G08120)-RELATED"/>
    <property type="match status" value="1"/>
</dbReference>
<evidence type="ECO:0000313" key="11">
    <source>
        <dbReference type="Proteomes" id="UP001201262"/>
    </source>
</evidence>
<feature type="transmembrane region" description="Helical" evidence="8">
    <location>
        <begin position="302"/>
        <end position="322"/>
    </location>
</feature>
<evidence type="ECO:0000256" key="7">
    <source>
        <dbReference type="RuleBase" id="RU003346"/>
    </source>
</evidence>
<feature type="transmembrane region" description="Helical" evidence="8">
    <location>
        <begin position="435"/>
        <end position="454"/>
    </location>
</feature>
<accession>A0AAD4KWG2</accession>
<feature type="transmembrane region" description="Helical" evidence="8">
    <location>
        <begin position="179"/>
        <end position="196"/>
    </location>
</feature>
<reference evidence="10" key="1">
    <citation type="submission" date="2021-12" db="EMBL/GenBank/DDBJ databases">
        <title>Convergent genome expansion in fungi linked to evolution of root-endophyte symbiosis.</title>
        <authorList>
            <consortium name="DOE Joint Genome Institute"/>
            <person name="Ke Y.-H."/>
            <person name="Bonito G."/>
            <person name="Liao H.-L."/>
            <person name="Looney B."/>
            <person name="Rojas-Flechas A."/>
            <person name="Nash J."/>
            <person name="Hameed K."/>
            <person name="Schadt C."/>
            <person name="Martin F."/>
            <person name="Crous P.W."/>
            <person name="Miettinen O."/>
            <person name="Magnuson J.K."/>
            <person name="Labbe J."/>
            <person name="Jacobson D."/>
            <person name="Doktycz M.J."/>
            <person name="Veneault-Fourrey C."/>
            <person name="Kuo A."/>
            <person name="Mondo S."/>
            <person name="Calhoun S."/>
            <person name="Riley R."/>
            <person name="Ohm R."/>
            <person name="LaButti K."/>
            <person name="Andreopoulos B."/>
            <person name="Pangilinan J."/>
            <person name="Nolan M."/>
            <person name="Tritt A."/>
            <person name="Clum A."/>
            <person name="Lipzen A."/>
            <person name="Daum C."/>
            <person name="Barry K."/>
            <person name="Grigoriev I.V."/>
            <person name="Vilgalys R."/>
        </authorList>
    </citation>
    <scope>NUCLEOTIDE SEQUENCE</scope>
    <source>
        <strain evidence="10">PMI_201</strain>
    </source>
</reference>
<evidence type="ECO:0000256" key="3">
    <source>
        <dbReference type="ARBA" id="ARBA00022448"/>
    </source>
</evidence>
<dbReference type="PROSITE" id="PS50850">
    <property type="entry name" value="MFS"/>
    <property type="match status" value="1"/>
</dbReference>
<dbReference type="FunFam" id="1.20.1250.20:FF:000134">
    <property type="entry name" value="MFS sugar transporter protein"/>
    <property type="match status" value="1"/>
</dbReference>
<evidence type="ECO:0000256" key="1">
    <source>
        <dbReference type="ARBA" id="ARBA00004141"/>
    </source>
</evidence>
<gene>
    <name evidence="10" type="ORF">BGW36DRAFT_459872</name>
</gene>
<evidence type="ECO:0000256" key="2">
    <source>
        <dbReference type="ARBA" id="ARBA00010992"/>
    </source>
</evidence>
<feature type="transmembrane region" description="Helical" evidence="8">
    <location>
        <begin position="405"/>
        <end position="429"/>
    </location>
</feature>
<evidence type="ECO:0000256" key="6">
    <source>
        <dbReference type="ARBA" id="ARBA00023136"/>
    </source>
</evidence>
<dbReference type="PROSITE" id="PS00217">
    <property type="entry name" value="SUGAR_TRANSPORT_2"/>
    <property type="match status" value="1"/>
</dbReference>
<dbReference type="InterPro" id="IPR003663">
    <property type="entry name" value="Sugar/inositol_transpt"/>
</dbReference>
<dbReference type="InterPro" id="IPR005829">
    <property type="entry name" value="Sugar_transporter_CS"/>
</dbReference>